<name>A0A398DB58_9BACT</name>
<evidence type="ECO:0000256" key="2">
    <source>
        <dbReference type="ARBA" id="ARBA00023235"/>
    </source>
</evidence>
<accession>A0A398DB58</accession>
<keyword evidence="2 3" id="KW-0413">Isomerase</keyword>
<evidence type="ECO:0000313" key="4">
    <source>
        <dbReference type="EMBL" id="RIE12860.1"/>
    </source>
</evidence>
<dbReference type="RefSeq" id="WP_119086994.1">
    <property type="nucleotide sequence ID" value="NZ_QXIV01000009.1"/>
</dbReference>
<dbReference type="Proteomes" id="UP000266042">
    <property type="component" value="Unassembled WGS sequence"/>
</dbReference>
<evidence type="ECO:0000256" key="1">
    <source>
        <dbReference type="ARBA" id="ARBA00022723"/>
    </source>
</evidence>
<dbReference type="InterPro" id="IPR013785">
    <property type="entry name" value="Aldolase_TIM"/>
</dbReference>
<dbReference type="InterPro" id="IPR011060">
    <property type="entry name" value="RibuloseP-bd_barrel"/>
</dbReference>
<keyword evidence="1" id="KW-0479">Metal-binding</keyword>
<evidence type="ECO:0000313" key="6">
    <source>
        <dbReference type="Proteomes" id="UP000266042"/>
    </source>
</evidence>
<dbReference type="Proteomes" id="UP000265724">
    <property type="component" value="Unassembled WGS sequence"/>
</dbReference>
<reference evidence="5 6" key="1">
    <citation type="submission" date="2018-09" db="EMBL/GenBank/DDBJ databases">
        <title>Discovery and Ecogenomic Context for Candidatus Cryosericales, a Global Caldiserica Order Active in Thawing Permafrost.</title>
        <authorList>
            <person name="Martinez M.A."/>
            <person name="Woodcroft B.J."/>
            <person name="Ignacio Espinoza J.C."/>
            <person name="Zayed A."/>
            <person name="Singleton C.M."/>
            <person name="Boyd J."/>
            <person name="Li Y.-F."/>
            <person name="Purvine S."/>
            <person name="Maughan H."/>
            <person name="Hodgkins S.B."/>
            <person name="Anderson D."/>
            <person name="Sederholm M."/>
            <person name="Temperton B."/>
            <person name="Saleska S.R."/>
            <person name="Tyson G.W."/>
            <person name="Rich V.I."/>
        </authorList>
    </citation>
    <scope>NUCLEOTIDE SEQUENCE [LARGE SCALE GENOMIC DNA]</scope>
    <source>
        <strain evidence="4 5">SMC2</strain>
        <strain evidence="3 6">SMC3</strain>
    </source>
</reference>
<dbReference type="EMBL" id="QXIX01000050">
    <property type="protein sequence ID" value="RIE12860.1"/>
    <property type="molecule type" value="Genomic_DNA"/>
</dbReference>
<dbReference type="EMBL" id="QXIW01000028">
    <property type="protein sequence ID" value="RIE12806.1"/>
    <property type="molecule type" value="Genomic_DNA"/>
</dbReference>
<evidence type="ECO:0000313" key="3">
    <source>
        <dbReference type="EMBL" id="RIE12806.1"/>
    </source>
</evidence>
<dbReference type="GO" id="GO:0046872">
    <property type="term" value="F:metal ion binding"/>
    <property type="evidence" value="ECO:0007669"/>
    <property type="project" value="UniProtKB-KW"/>
</dbReference>
<sequence length="223" mass="24683">MKSMLSPSIMCADLLNLETEIHRLEEAKVDLIHFDIMDSTFTTTTMLPPLMLPAMRKITAIPLDIHVMIDRPERIMDTILPHIQGAYVSIHTEVTKEIQSIFRKVKNAGGRVSAALNYATPLCMLEELIPMLDMVLLVLGNAGNGAGVGLDDQLLDKIARTRKMLDEHGRRDVPIEVDGGVSFDVARRTKAVGASIFVLGTKSVYQPGVSVVERCNALREYLQ</sequence>
<dbReference type="Pfam" id="PF00834">
    <property type="entry name" value="Ribul_P_3_epim"/>
    <property type="match status" value="1"/>
</dbReference>
<dbReference type="Gene3D" id="3.20.20.70">
    <property type="entry name" value="Aldolase class I"/>
    <property type="match status" value="1"/>
</dbReference>
<keyword evidence="5" id="KW-1185">Reference proteome</keyword>
<dbReference type="AlphaFoldDB" id="A0A398DB58"/>
<organism evidence="3 6">
    <name type="scientific">Candidatus Cryosericum hinesii</name>
    <dbReference type="NCBI Taxonomy" id="2290915"/>
    <lineage>
        <taxon>Bacteria</taxon>
        <taxon>Pseudomonadati</taxon>
        <taxon>Caldisericota/Cryosericota group</taxon>
        <taxon>Candidatus Cryosericota</taxon>
        <taxon>Candidatus Cryosericia</taxon>
        <taxon>Candidatus Cryosericales</taxon>
        <taxon>Candidatus Cryosericaceae</taxon>
        <taxon>Candidatus Cryosericum</taxon>
    </lineage>
</organism>
<dbReference type="PANTHER" id="PTHR11749">
    <property type="entry name" value="RIBULOSE-5-PHOSPHATE-3-EPIMERASE"/>
    <property type="match status" value="1"/>
</dbReference>
<protein>
    <submittedName>
        <fullName evidence="3">Ribulose-phosphate 3-epimerase</fullName>
        <ecNumber evidence="3">5.1.3.1</ecNumber>
    </submittedName>
</protein>
<gene>
    <name evidence="4" type="ORF">SMC2_06345</name>
    <name evidence="3" type="ORF">SMC3_05970</name>
</gene>
<proteinExistence type="predicted"/>
<comment type="caution">
    <text evidence="3">The sequence shown here is derived from an EMBL/GenBank/DDBJ whole genome shotgun (WGS) entry which is preliminary data.</text>
</comment>
<dbReference type="EC" id="5.1.3.1" evidence="3"/>
<dbReference type="InterPro" id="IPR000056">
    <property type="entry name" value="Ribul_P_3_epim-like"/>
</dbReference>
<evidence type="ECO:0000313" key="5">
    <source>
        <dbReference type="Proteomes" id="UP000265724"/>
    </source>
</evidence>
<dbReference type="GO" id="GO:0005975">
    <property type="term" value="P:carbohydrate metabolic process"/>
    <property type="evidence" value="ECO:0007669"/>
    <property type="project" value="InterPro"/>
</dbReference>
<dbReference type="SUPFAM" id="SSF51366">
    <property type="entry name" value="Ribulose-phoshate binding barrel"/>
    <property type="match status" value="1"/>
</dbReference>
<dbReference type="GO" id="GO:0004750">
    <property type="term" value="F:D-ribulose-phosphate 3-epimerase activity"/>
    <property type="evidence" value="ECO:0007669"/>
    <property type="project" value="UniProtKB-EC"/>
</dbReference>